<comment type="similarity">
    <text evidence="2 6 7">Belongs to the bacterial ribosomal protein bL19 family.</text>
</comment>
<gene>
    <name evidence="6" type="primary">rplS</name>
    <name evidence="8" type="ORF">Ga0074812_105331</name>
</gene>
<dbReference type="GO" id="GO:0022625">
    <property type="term" value="C:cytosolic large ribosomal subunit"/>
    <property type="evidence" value="ECO:0007669"/>
    <property type="project" value="TreeGrafter"/>
</dbReference>
<accession>A0A0S4QK51</accession>
<dbReference type="EMBL" id="FAOZ01000005">
    <property type="protein sequence ID" value="CUU55678.1"/>
    <property type="molecule type" value="Genomic_DNA"/>
</dbReference>
<keyword evidence="9" id="KW-1185">Reference proteome</keyword>
<proteinExistence type="inferred from homology"/>
<dbReference type="GO" id="GO:0003735">
    <property type="term" value="F:structural constituent of ribosome"/>
    <property type="evidence" value="ECO:0007669"/>
    <property type="project" value="InterPro"/>
</dbReference>
<dbReference type="InterPro" id="IPR018257">
    <property type="entry name" value="Ribosomal_bL19_CS"/>
</dbReference>
<reference evidence="9" key="1">
    <citation type="submission" date="2015-11" db="EMBL/GenBank/DDBJ databases">
        <authorList>
            <person name="Varghese N."/>
        </authorList>
    </citation>
    <scope>NUCLEOTIDE SEQUENCE [LARGE SCALE GENOMIC DNA]</scope>
    <source>
        <strain evidence="9">DSM 45899</strain>
    </source>
</reference>
<keyword evidence="4 6" id="KW-0687">Ribonucleoprotein</keyword>
<dbReference type="PANTHER" id="PTHR15680:SF9">
    <property type="entry name" value="LARGE RIBOSOMAL SUBUNIT PROTEIN BL19M"/>
    <property type="match status" value="1"/>
</dbReference>
<evidence type="ECO:0000256" key="7">
    <source>
        <dbReference type="RuleBase" id="RU000559"/>
    </source>
</evidence>
<dbReference type="GO" id="GO:0006412">
    <property type="term" value="P:translation"/>
    <property type="evidence" value="ECO:0007669"/>
    <property type="project" value="UniProtKB-UniRule"/>
</dbReference>
<keyword evidence="3 6" id="KW-0689">Ribosomal protein</keyword>
<evidence type="ECO:0000256" key="6">
    <source>
        <dbReference type="HAMAP-Rule" id="MF_00402"/>
    </source>
</evidence>
<comment type="function">
    <text evidence="1 6 7">This protein is located at the 30S-50S ribosomal subunit interface and may play a role in the structure and function of the aminoacyl-tRNA binding site.</text>
</comment>
<dbReference type="InterPro" id="IPR038657">
    <property type="entry name" value="Ribosomal_bL19_sf"/>
</dbReference>
<evidence type="ECO:0000313" key="9">
    <source>
        <dbReference type="Proteomes" id="UP000198802"/>
    </source>
</evidence>
<dbReference type="FunFam" id="2.30.30.790:FF:000001">
    <property type="entry name" value="50S ribosomal protein L19"/>
    <property type="match status" value="1"/>
</dbReference>
<dbReference type="Pfam" id="PF01245">
    <property type="entry name" value="Ribosomal_L19"/>
    <property type="match status" value="1"/>
</dbReference>
<dbReference type="Proteomes" id="UP000198802">
    <property type="component" value="Unassembled WGS sequence"/>
</dbReference>
<dbReference type="AlphaFoldDB" id="A0A0S4QK51"/>
<dbReference type="NCBIfam" id="TIGR01024">
    <property type="entry name" value="rplS_bact"/>
    <property type="match status" value="1"/>
</dbReference>
<evidence type="ECO:0000256" key="5">
    <source>
        <dbReference type="ARBA" id="ARBA00035171"/>
    </source>
</evidence>
<dbReference type="PIRSF" id="PIRSF002191">
    <property type="entry name" value="Ribosomal_L19"/>
    <property type="match status" value="1"/>
</dbReference>
<dbReference type="PROSITE" id="PS01015">
    <property type="entry name" value="RIBOSOMAL_L19"/>
    <property type="match status" value="1"/>
</dbReference>
<protein>
    <recommendedName>
        <fullName evidence="5 6">Large ribosomal subunit protein bL19</fullName>
    </recommendedName>
</protein>
<dbReference type="PANTHER" id="PTHR15680">
    <property type="entry name" value="RIBOSOMAL PROTEIN L19"/>
    <property type="match status" value="1"/>
</dbReference>
<evidence type="ECO:0000256" key="3">
    <source>
        <dbReference type="ARBA" id="ARBA00022980"/>
    </source>
</evidence>
<sequence>MHLPVTTLRKATAMHTLDSLDAESRRTDVPEFWPGDTLKVHVRVVEGNRQRIQVFQGVVIRRQGGGVRETFTVRKVSFGVGVERTFPLHSPIVSRVEVVTRGDVRRAKLYYLRQLRGKAAKIKEKREPVGR</sequence>
<dbReference type="Gene3D" id="2.30.30.790">
    <property type="match status" value="1"/>
</dbReference>
<dbReference type="InterPro" id="IPR008991">
    <property type="entry name" value="Translation_prot_SH3-like_sf"/>
</dbReference>
<evidence type="ECO:0000313" key="8">
    <source>
        <dbReference type="EMBL" id="CUU55678.1"/>
    </source>
</evidence>
<dbReference type="HAMAP" id="MF_00402">
    <property type="entry name" value="Ribosomal_bL19"/>
    <property type="match status" value="1"/>
</dbReference>
<name>A0A0S4QK51_9ACTN</name>
<evidence type="ECO:0000256" key="2">
    <source>
        <dbReference type="ARBA" id="ARBA00005781"/>
    </source>
</evidence>
<dbReference type="SUPFAM" id="SSF50104">
    <property type="entry name" value="Translation proteins SH3-like domain"/>
    <property type="match status" value="1"/>
</dbReference>
<dbReference type="InterPro" id="IPR001857">
    <property type="entry name" value="Ribosomal_bL19"/>
</dbReference>
<dbReference type="PRINTS" id="PR00061">
    <property type="entry name" value="RIBOSOMALL19"/>
</dbReference>
<evidence type="ECO:0000256" key="1">
    <source>
        <dbReference type="ARBA" id="ARBA00002349"/>
    </source>
</evidence>
<organism evidence="8 9">
    <name type="scientific">Parafrankia irregularis</name>
    <dbReference type="NCBI Taxonomy" id="795642"/>
    <lineage>
        <taxon>Bacteria</taxon>
        <taxon>Bacillati</taxon>
        <taxon>Actinomycetota</taxon>
        <taxon>Actinomycetes</taxon>
        <taxon>Frankiales</taxon>
        <taxon>Frankiaceae</taxon>
        <taxon>Parafrankia</taxon>
    </lineage>
</organism>
<evidence type="ECO:0000256" key="4">
    <source>
        <dbReference type="ARBA" id="ARBA00023274"/>
    </source>
</evidence>